<dbReference type="GO" id="GO:0019901">
    <property type="term" value="F:protein kinase binding"/>
    <property type="evidence" value="ECO:0007669"/>
    <property type="project" value="InterPro"/>
</dbReference>
<dbReference type="AlphaFoldDB" id="F2TXM7"/>
<feature type="compositionally biased region" description="Gly residues" evidence="1">
    <location>
        <begin position="277"/>
        <end position="288"/>
    </location>
</feature>
<dbReference type="EMBL" id="GL832956">
    <property type="protein sequence ID" value="EGD76136.1"/>
    <property type="molecule type" value="Genomic_DNA"/>
</dbReference>
<feature type="compositionally biased region" description="Basic and acidic residues" evidence="1">
    <location>
        <begin position="246"/>
        <end position="256"/>
    </location>
</feature>
<dbReference type="OrthoDB" id="337735at2759"/>
<reference evidence="2" key="1">
    <citation type="submission" date="2009-08" db="EMBL/GenBank/DDBJ databases">
        <title>Annotation of Salpingoeca rosetta.</title>
        <authorList>
            <consortium name="The Broad Institute Genome Sequencing Platform"/>
            <person name="Russ C."/>
            <person name="Cuomo C."/>
            <person name="Burger G."/>
            <person name="Gray M.W."/>
            <person name="Holland P.W.H."/>
            <person name="King N."/>
            <person name="Lang F.B.F."/>
            <person name="Roger A.J."/>
            <person name="Ruiz-Trillo I."/>
            <person name="Young S.K."/>
            <person name="Zeng Q."/>
            <person name="Gargeya S."/>
            <person name="Alvarado L."/>
            <person name="Berlin A."/>
            <person name="Chapman S.B."/>
            <person name="Chen Z."/>
            <person name="Freedman E."/>
            <person name="Gellesch M."/>
            <person name="Goldberg J."/>
            <person name="Griggs A."/>
            <person name="Gujja S."/>
            <person name="Heilman E."/>
            <person name="Heiman D."/>
            <person name="Howarth C."/>
            <person name="Mehta T."/>
            <person name="Neiman D."/>
            <person name="Pearson M."/>
            <person name="Roberts A."/>
            <person name="Saif S."/>
            <person name="Shea T."/>
            <person name="Shenoy N."/>
            <person name="Sisk P."/>
            <person name="Stolte C."/>
            <person name="Sykes S."/>
            <person name="White J."/>
            <person name="Yandava C."/>
            <person name="Haas B."/>
            <person name="Nusbaum C."/>
            <person name="Birren B."/>
        </authorList>
    </citation>
    <scope>NUCLEOTIDE SEQUENCE [LARGE SCALE GENOMIC DNA]</scope>
    <source>
        <strain evidence="2">ATCC 50818</strain>
    </source>
</reference>
<gene>
    <name evidence="2" type="ORF">PTSG_00843</name>
</gene>
<dbReference type="PANTHER" id="PTHR15615:SF108">
    <property type="entry name" value="PROTEIN CNPPD1"/>
    <property type="match status" value="1"/>
</dbReference>
<dbReference type="KEGG" id="sre:PTSG_00843"/>
<dbReference type="InParanoid" id="F2TXM7"/>
<feature type="region of interest" description="Disordered" evidence="1">
    <location>
        <begin position="208"/>
        <end position="325"/>
    </location>
</feature>
<dbReference type="STRING" id="946362.F2TXM7"/>
<keyword evidence="3" id="KW-1185">Reference proteome</keyword>
<name>F2TXM7_SALR5</name>
<evidence type="ECO:0000313" key="3">
    <source>
        <dbReference type="Proteomes" id="UP000007799"/>
    </source>
</evidence>
<sequence>MDANPSTDDDGFWDEEAIVHQTADYLQAMMQHNTYFPPETKEDPRLFHNFYLTRPVPISLRDYIIRMWRLAKVGTEAVLCIPSYIRALYQTHNMVFSDKLAHRIVATCLLIAMKMCNDVLYTNRRYSKIAGLSAGTMLLLELEMLKLLEKNACLPPAQLVSDRRHLQRFVAGEVAAWEQPPEVDPSSWVRVGRVERLALEATEVLNRLCSEDEEEDGGDDGSGVDGGDDGEYVDGDDGGGGDDDDQQKQKLEKERGVSGGDGSNNVEREMNGEGARSSGGGGGGGGGSDGDDVRGAHAPQHDTDSANQQHQHQHQHQSNHDAQHA</sequence>
<feature type="compositionally biased region" description="Basic and acidic residues" evidence="1">
    <location>
        <begin position="291"/>
        <end position="304"/>
    </location>
</feature>
<dbReference type="GeneID" id="16078906"/>
<dbReference type="CDD" id="cd20558">
    <property type="entry name" value="CYCLIN_ScPCL7-like"/>
    <property type="match status" value="1"/>
</dbReference>
<organism evidence="3">
    <name type="scientific">Salpingoeca rosetta (strain ATCC 50818 / BSB-021)</name>
    <dbReference type="NCBI Taxonomy" id="946362"/>
    <lineage>
        <taxon>Eukaryota</taxon>
        <taxon>Choanoflagellata</taxon>
        <taxon>Craspedida</taxon>
        <taxon>Salpingoecidae</taxon>
        <taxon>Salpingoeca</taxon>
    </lineage>
</organism>
<evidence type="ECO:0000256" key="1">
    <source>
        <dbReference type="SAM" id="MobiDB-lite"/>
    </source>
</evidence>
<protein>
    <submittedName>
        <fullName evidence="2">Uncharacterized protein</fullName>
    </submittedName>
</protein>
<dbReference type="Pfam" id="PF08613">
    <property type="entry name" value="Cyclin"/>
    <property type="match status" value="1"/>
</dbReference>
<dbReference type="RefSeq" id="XP_004998311.1">
    <property type="nucleotide sequence ID" value="XM_004998254.1"/>
</dbReference>
<evidence type="ECO:0000313" key="2">
    <source>
        <dbReference type="EMBL" id="EGD76136.1"/>
    </source>
</evidence>
<dbReference type="InterPro" id="IPR036915">
    <property type="entry name" value="Cyclin-like_sf"/>
</dbReference>
<dbReference type="Proteomes" id="UP000007799">
    <property type="component" value="Unassembled WGS sequence"/>
</dbReference>
<dbReference type="SUPFAM" id="SSF47954">
    <property type="entry name" value="Cyclin-like"/>
    <property type="match status" value="1"/>
</dbReference>
<accession>F2TXM7</accession>
<dbReference type="InterPro" id="IPR013922">
    <property type="entry name" value="Cyclin_PHO80-like"/>
</dbReference>
<dbReference type="PANTHER" id="PTHR15615">
    <property type="match status" value="1"/>
</dbReference>
<proteinExistence type="predicted"/>
<feature type="compositionally biased region" description="Acidic residues" evidence="1">
    <location>
        <begin position="226"/>
        <end position="245"/>
    </location>
</feature>
<dbReference type="Gene3D" id="1.10.472.10">
    <property type="entry name" value="Cyclin-like"/>
    <property type="match status" value="1"/>
</dbReference>